<comment type="caution">
    <text evidence="1">The sequence shown here is derived from an EMBL/GenBank/DDBJ whole genome shotgun (WGS) entry which is preliminary data.</text>
</comment>
<evidence type="ECO:0000313" key="1">
    <source>
        <dbReference type="EMBL" id="MBP2201371.1"/>
    </source>
</evidence>
<protein>
    <submittedName>
        <fullName evidence="1">Putative transposon-encoded protein</fullName>
    </submittedName>
</protein>
<dbReference type="EMBL" id="JAGGMV010000002">
    <property type="protein sequence ID" value="MBP2201371.1"/>
    <property type="molecule type" value="Genomic_DNA"/>
</dbReference>
<evidence type="ECO:0000313" key="2">
    <source>
        <dbReference type="Proteomes" id="UP000740329"/>
    </source>
</evidence>
<dbReference type="AlphaFoldDB" id="A0A8J7RI73"/>
<dbReference type="OrthoDB" id="61226at2157"/>
<dbReference type="Proteomes" id="UP000740329">
    <property type="component" value="Unassembled WGS sequence"/>
</dbReference>
<dbReference type="NCBIfam" id="NF033496">
    <property type="entry name" value="DUF2080_fam_acc"/>
    <property type="match status" value="1"/>
</dbReference>
<sequence length="51" mass="5985">MKTEEIRPKVFEGTIKEWGNSARFSMKKEYVGKRAILVIVEDEENQKGRID</sequence>
<gene>
    <name evidence="1" type="ORF">J3E07_000783</name>
</gene>
<proteinExistence type="predicted"/>
<dbReference type="Pfam" id="PF09853">
    <property type="entry name" value="DUF2080"/>
    <property type="match status" value="1"/>
</dbReference>
<dbReference type="RefSeq" id="WP_013179683.1">
    <property type="nucleotide sequence ID" value="NZ_JAGGMU010000010.1"/>
</dbReference>
<accession>A0A8J7RI73</accession>
<reference evidence="1" key="1">
    <citation type="submission" date="2021-03" db="EMBL/GenBank/DDBJ databases">
        <title>Genomic Encyclopedia of Type Strains, Phase IV (KMG-V): Genome sequencing to study the core and pangenomes of soil and plant-associated prokaryotes.</title>
        <authorList>
            <person name="Whitman W."/>
        </authorList>
    </citation>
    <scope>NUCLEOTIDE SEQUENCE</scope>
    <source>
        <strain evidence="1">C4</strain>
    </source>
</reference>
<name>A0A8J7RI73_METVO</name>
<dbReference type="InterPro" id="IPR019205">
    <property type="entry name" value="DUF2080_transposon-encoded"/>
</dbReference>
<organism evidence="1 2">
    <name type="scientific">Methanococcus voltae</name>
    <dbReference type="NCBI Taxonomy" id="2188"/>
    <lineage>
        <taxon>Archaea</taxon>
        <taxon>Methanobacteriati</taxon>
        <taxon>Methanobacteriota</taxon>
        <taxon>Methanomada group</taxon>
        <taxon>Methanococci</taxon>
        <taxon>Methanococcales</taxon>
        <taxon>Methanococcaceae</taxon>
        <taxon>Methanococcus</taxon>
    </lineage>
</organism>